<gene>
    <name evidence="9" type="ORF">GTW51_07495</name>
</gene>
<protein>
    <recommendedName>
        <fullName evidence="8">Probable membrane transporter protein</fullName>
    </recommendedName>
</protein>
<dbReference type="InterPro" id="IPR002781">
    <property type="entry name" value="TM_pro_TauE-like"/>
</dbReference>
<dbReference type="PANTHER" id="PTHR30269:SF37">
    <property type="entry name" value="MEMBRANE TRANSPORTER PROTEIN"/>
    <property type="match status" value="1"/>
</dbReference>
<dbReference type="AlphaFoldDB" id="A0A6L9MG15"/>
<comment type="subcellular location">
    <subcellularLocation>
        <location evidence="1 8">Cell membrane</location>
        <topology evidence="1 8">Multi-pass membrane protein</topology>
    </subcellularLocation>
</comment>
<evidence type="ECO:0000256" key="3">
    <source>
        <dbReference type="ARBA" id="ARBA00022448"/>
    </source>
</evidence>
<evidence type="ECO:0000256" key="1">
    <source>
        <dbReference type="ARBA" id="ARBA00004651"/>
    </source>
</evidence>
<comment type="caution">
    <text evidence="9">The sequence shown here is derived from an EMBL/GenBank/DDBJ whole genome shotgun (WGS) entry which is preliminary data.</text>
</comment>
<evidence type="ECO:0000256" key="4">
    <source>
        <dbReference type="ARBA" id="ARBA00022475"/>
    </source>
</evidence>
<keyword evidence="4 8" id="KW-1003">Cell membrane</keyword>
<reference evidence="9 10" key="1">
    <citation type="submission" date="2020-01" db="EMBL/GenBank/DDBJ databases">
        <title>Genomes of bacteria type strains.</title>
        <authorList>
            <person name="Chen J."/>
            <person name="Zhu S."/>
            <person name="Chen J."/>
        </authorList>
    </citation>
    <scope>NUCLEOTIDE SEQUENCE [LARGE SCALE GENOMIC DNA]</scope>
    <source>
        <strain evidence="9 10">KCTC 52919</strain>
    </source>
</reference>
<dbReference type="EMBL" id="JAAAMJ010000003">
    <property type="protein sequence ID" value="NDV86542.1"/>
    <property type="molecule type" value="Genomic_DNA"/>
</dbReference>
<feature type="transmembrane region" description="Helical" evidence="8">
    <location>
        <begin position="133"/>
        <end position="161"/>
    </location>
</feature>
<evidence type="ECO:0000256" key="7">
    <source>
        <dbReference type="ARBA" id="ARBA00023136"/>
    </source>
</evidence>
<evidence type="ECO:0000313" key="9">
    <source>
        <dbReference type="EMBL" id="NDV86542.1"/>
    </source>
</evidence>
<keyword evidence="3" id="KW-0813">Transport</keyword>
<sequence>MEVLPPGLGAAGAAILVVASFCTSALTAAFGLGGGLSLLAVMTVFLPVAVLIPLHGIVQLASNGGRVIIQRRGVAWAALPPFLLGGAIGALIGARFVVALPESALQISIGLFILLVTFVPIPRLGMLGFAGFALTGAVTTFLSMFFGATAPIMAALFAQTFKARETVVATLAAVTAIQHALKAVAFFAMGIVLWPYAALLLAMIVTGFLGTLAGTALLRRLDERYFRVMLRTILAILALDLVRRGVLGLL</sequence>
<dbReference type="RefSeq" id="WP_163043271.1">
    <property type="nucleotide sequence ID" value="NZ_JAAAMJ010000003.1"/>
</dbReference>
<keyword evidence="10" id="KW-1185">Reference proteome</keyword>
<name>A0A6L9MG15_9HYPH</name>
<dbReference type="InterPro" id="IPR052017">
    <property type="entry name" value="TSUP"/>
</dbReference>
<evidence type="ECO:0000313" key="10">
    <source>
        <dbReference type="Proteomes" id="UP000476332"/>
    </source>
</evidence>
<dbReference type="Proteomes" id="UP000476332">
    <property type="component" value="Unassembled WGS sequence"/>
</dbReference>
<accession>A0A6L9MG15</accession>
<proteinExistence type="inferred from homology"/>
<comment type="similarity">
    <text evidence="2 8">Belongs to the 4-toluene sulfonate uptake permease (TSUP) (TC 2.A.102) family.</text>
</comment>
<feature type="transmembrane region" description="Helical" evidence="8">
    <location>
        <begin position="38"/>
        <end position="61"/>
    </location>
</feature>
<feature type="transmembrane region" description="Helical" evidence="8">
    <location>
        <begin position="7"/>
        <end position="32"/>
    </location>
</feature>
<keyword evidence="6 8" id="KW-1133">Transmembrane helix</keyword>
<feature type="transmembrane region" description="Helical" evidence="8">
    <location>
        <begin position="196"/>
        <end position="218"/>
    </location>
</feature>
<feature type="transmembrane region" description="Helical" evidence="8">
    <location>
        <begin position="167"/>
        <end position="189"/>
    </location>
</feature>
<dbReference type="Pfam" id="PF01925">
    <property type="entry name" value="TauE"/>
    <property type="match status" value="1"/>
</dbReference>
<evidence type="ECO:0000256" key="2">
    <source>
        <dbReference type="ARBA" id="ARBA00009142"/>
    </source>
</evidence>
<evidence type="ECO:0000256" key="6">
    <source>
        <dbReference type="ARBA" id="ARBA00022989"/>
    </source>
</evidence>
<keyword evidence="5 8" id="KW-0812">Transmembrane</keyword>
<dbReference type="GO" id="GO:0005886">
    <property type="term" value="C:plasma membrane"/>
    <property type="evidence" value="ECO:0007669"/>
    <property type="project" value="UniProtKB-SubCell"/>
</dbReference>
<evidence type="ECO:0000256" key="8">
    <source>
        <dbReference type="RuleBase" id="RU363041"/>
    </source>
</evidence>
<dbReference type="PANTHER" id="PTHR30269">
    <property type="entry name" value="TRANSMEMBRANE PROTEIN YFCA"/>
    <property type="match status" value="1"/>
</dbReference>
<keyword evidence="7 8" id="KW-0472">Membrane</keyword>
<feature type="transmembrane region" description="Helical" evidence="8">
    <location>
        <begin position="73"/>
        <end position="98"/>
    </location>
</feature>
<evidence type="ECO:0000256" key="5">
    <source>
        <dbReference type="ARBA" id="ARBA00022692"/>
    </source>
</evidence>
<organism evidence="9 10">
    <name type="scientific">Aurantimonas aggregata</name>
    <dbReference type="NCBI Taxonomy" id="2047720"/>
    <lineage>
        <taxon>Bacteria</taxon>
        <taxon>Pseudomonadati</taxon>
        <taxon>Pseudomonadota</taxon>
        <taxon>Alphaproteobacteria</taxon>
        <taxon>Hyphomicrobiales</taxon>
        <taxon>Aurantimonadaceae</taxon>
        <taxon>Aurantimonas</taxon>
    </lineage>
</organism>
<feature type="transmembrane region" description="Helical" evidence="8">
    <location>
        <begin position="104"/>
        <end position="121"/>
    </location>
</feature>